<dbReference type="PANTHER" id="PTHR42910">
    <property type="entry name" value="TRANSPORTER SCO4007-RELATED"/>
    <property type="match status" value="1"/>
</dbReference>
<dbReference type="InterPro" id="IPR036259">
    <property type="entry name" value="MFS_trans_sf"/>
</dbReference>
<dbReference type="CDD" id="cd17324">
    <property type="entry name" value="MFS_NepI_like"/>
    <property type="match status" value="1"/>
</dbReference>
<feature type="transmembrane region" description="Helical" evidence="4">
    <location>
        <begin position="292"/>
        <end position="309"/>
    </location>
</feature>
<dbReference type="PROSITE" id="PS50850">
    <property type="entry name" value="MFS"/>
    <property type="match status" value="1"/>
</dbReference>
<reference evidence="6 7" key="1">
    <citation type="submission" date="2016-10" db="EMBL/GenBank/DDBJ databases">
        <authorList>
            <person name="de Groot N.N."/>
        </authorList>
    </citation>
    <scope>NUCLEOTIDE SEQUENCE [LARGE SCALE GENOMIC DNA]</scope>
    <source>
        <strain evidence="6 7">DSM 26515</strain>
    </source>
</reference>
<organism evidence="6 7">
    <name type="scientific">Frateuria terrea</name>
    <dbReference type="NCBI Taxonomy" id="529704"/>
    <lineage>
        <taxon>Bacteria</taxon>
        <taxon>Pseudomonadati</taxon>
        <taxon>Pseudomonadota</taxon>
        <taxon>Gammaproteobacteria</taxon>
        <taxon>Lysobacterales</taxon>
        <taxon>Rhodanobacteraceae</taxon>
        <taxon>Frateuria</taxon>
    </lineage>
</organism>
<dbReference type="PANTHER" id="PTHR42910:SF1">
    <property type="entry name" value="MAJOR FACILITATOR SUPERFAMILY (MFS) PROFILE DOMAIN-CONTAINING PROTEIN"/>
    <property type="match status" value="1"/>
</dbReference>
<accession>A0A1H6Y562</accession>
<evidence type="ECO:0000256" key="1">
    <source>
        <dbReference type="ARBA" id="ARBA00022692"/>
    </source>
</evidence>
<keyword evidence="1 4" id="KW-0812">Transmembrane</keyword>
<feature type="transmembrane region" description="Helical" evidence="4">
    <location>
        <begin position="24"/>
        <end position="46"/>
    </location>
</feature>
<protein>
    <submittedName>
        <fullName evidence="6">Predicted arabinose efflux permease, MFS family</fullName>
    </submittedName>
</protein>
<evidence type="ECO:0000256" key="4">
    <source>
        <dbReference type="SAM" id="Phobius"/>
    </source>
</evidence>
<proteinExistence type="predicted"/>
<feature type="transmembrane region" description="Helical" evidence="4">
    <location>
        <begin position="379"/>
        <end position="405"/>
    </location>
</feature>
<dbReference type="InterPro" id="IPR011701">
    <property type="entry name" value="MFS"/>
</dbReference>
<dbReference type="SUPFAM" id="SSF103473">
    <property type="entry name" value="MFS general substrate transporter"/>
    <property type="match status" value="1"/>
</dbReference>
<keyword evidence="7" id="KW-1185">Reference proteome</keyword>
<dbReference type="RefSeq" id="WP_091337289.1">
    <property type="nucleotide sequence ID" value="NZ_FNYC01000006.1"/>
</dbReference>
<feature type="transmembrane region" description="Helical" evidence="4">
    <location>
        <begin position="315"/>
        <end position="333"/>
    </location>
</feature>
<keyword evidence="3 4" id="KW-0472">Membrane</keyword>
<sequence>MSAIDRVTLPCPDRLANGATARQLTPLLTLACGVIALNLAAAQPLVGMIAHALGLGLAAAGLVTTATLLGYGAGMVFLVPLTDLAENRRLVMRMLALDIVALFASAWAPNAVVYLAAAFAVGAATSSIQMLVPLVASLAPEAERGRVVGNVMSGVMIGILLSRPLATLIARAFGWRGVFIAFAVAIAAVALPLWRALPTLQPVHRLRYGTLVRSLWPLVRGERVLQRHALSATLAFGAFNVFWTIVALRLAQAPFGLGAKGIAAFAMAGVGGSVIAPIAGRLGDRGLTRPSNVAMHLLIVGALALAWSAGHQASFAGLALMVAASLLLDVGTVGDQTLGRRAINLVRPEARGRLNGLFTGTFFVGGAIASALASCAWAIGGWGLTCALGSVFGIGALVVSLSAYVREASG</sequence>
<dbReference type="AlphaFoldDB" id="A0A1H6Y562"/>
<dbReference type="OrthoDB" id="9815356at2"/>
<dbReference type="Gene3D" id="1.20.1250.20">
    <property type="entry name" value="MFS general substrate transporter like domains"/>
    <property type="match status" value="1"/>
</dbReference>
<evidence type="ECO:0000256" key="3">
    <source>
        <dbReference type="ARBA" id="ARBA00023136"/>
    </source>
</evidence>
<dbReference type="Pfam" id="PF07690">
    <property type="entry name" value="MFS_1"/>
    <property type="match status" value="1"/>
</dbReference>
<evidence type="ECO:0000313" key="6">
    <source>
        <dbReference type="EMBL" id="SEJ32270.1"/>
    </source>
</evidence>
<dbReference type="STRING" id="529704.SAMN02927913_2448"/>
<dbReference type="InterPro" id="IPR020846">
    <property type="entry name" value="MFS_dom"/>
</dbReference>
<name>A0A1H6Y562_9GAMM</name>
<gene>
    <name evidence="6" type="ORF">SAMN04487997_2993</name>
</gene>
<dbReference type="EMBL" id="FNYC01000006">
    <property type="protein sequence ID" value="SEJ32270.1"/>
    <property type="molecule type" value="Genomic_DNA"/>
</dbReference>
<evidence type="ECO:0000313" key="7">
    <source>
        <dbReference type="Proteomes" id="UP000199420"/>
    </source>
</evidence>
<dbReference type="GO" id="GO:0022857">
    <property type="term" value="F:transmembrane transporter activity"/>
    <property type="evidence" value="ECO:0007669"/>
    <property type="project" value="InterPro"/>
</dbReference>
<feature type="transmembrane region" description="Helical" evidence="4">
    <location>
        <begin position="262"/>
        <end position="280"/>
    </location>
</feature>
<feature type="transmembrane region" description="Helical" evidence="4">
    <location>
        <begin position="229"/>
        <end position="250"/>
    </location>
</feature>
<evidence type="ECO:0000256" key="2">
    <source>
        <dbReference type="ARBA" id="ARBA00022989"/>
    </source>
</evidence>
<keyword evidence="2 4" id="KW-1133">Transmembrane helix</keyword>
<feature type="transmembrane region" description="Helical" evidence="4">
    <location>
        <begin position="178"/>
        <end position="197"/>
    </location>
</feature>
<feature type="transmembrane region" description="Helical" evidence="4">
    <location>
        <begin position="52"/>
        <end position="78"/>
    </location>
</feature>
<feature type="domain" description="Major facilitator superfamily (MFS) profile" evidence="5">
    <location>
        <begin position="24"/>
        <end position="407"/>
    </location>
</feature>
<dbReference type="Proteomes" id="UP000199420">
    <property type="component" value="Unassembled WGS sequence"/>
</dbReference>
<feature type="transmembrane region" description="Helical" evidence="4">
    <location>
        <begin position="354"/>
        <end position="373"/>
    </location>
</feature>
<evidence type="ECO:0000259" key="5">
    <source>
        <dbReference type="PROSITE" id="PS50850"/>
    </source>
</evidence>